<accession>A0ABP9ZX20</accession>
<protein>
    <recommendedName>
        <fullName evidence="1">Large polyvalent protein-associated domain-containing protein</fullName>
    </recommendedName>
</protein>
<proteinExistence type="predicted"/>
<feature type="domain" description="Large polyvalent protein-associated" evidence="1">
    <location>
        <begin position="182"/>
        <end position="253"/>
    </location>
</feature>
<dbReference type="Proteomes" id="UP001481413">
    <property type="component" value="Unassembled WGS sequence"/>
</dbReference>
<dbReference type="NCBIfam" id="NF041907">
    <property type="entry name" value="CLCA_X"/>
    <property type="match status" value="1"/>
</dbReference>
<comment type="caution">
    <text evidence="2">The sequence shown here is derived from an EMBL/GenBank/DDBJ whole genome shotgun (WGS) entry which is preliminary data.</text>
</comment>
<dbReference type="Pfam" id="PF18796">
    <property type="entry name" value="LPD1"/>
    <property type="match status" value="1"/>
</dbReference>
<keyword evidence="3" id="KW-1185">Reference proteome</keyword>
<dbReference type="InterPro" id="IPR041047">
    <property type="entry name" value="LPD1"/>
</dbReference>
<gene>
    <name evidence="2" type="ORF">NBRC116585_08090</name>
</gene>
<name>A0ABP9ZX20_9GAMM</name>
<sequence>MRIPVTRTGPPHRSDDEFVSFREVRERFGFYGVKVGRWVTDDEQTRAAEYFYDALCDLMLILKVPETVISLRNSLALHYGTGGRPGVAAHYSPQEKAFALAKNAGPGSIAHEWFHAFDHYIAQQAFSDLPTSSFASPAWLNQKATPVAHPLNDLLFECFSAVILDSSGNAPSDLFTASAKADRASGILYYSRPEEMTARAFEAFIQDATIKNNFLVKGTKKSHEAELGLYPTGSQRQRINEAFARYFHSLGHALSSKVASG</sequence>
<evidence type="ECO:0000313" key="3">
    <source>
        <dbReference type="Proteomes" id="UP001481413"/>
    </source>
</evidence>
<dbReference type="RefSeq" id="WP_353293635.1">
    <property type="nucleotide sequence ID" value="NZ_BAABWH010000002.1"/>
</dbReference>
<reference evidence="2 3" key="1">
    <citation type="submission" date="2024-04" db="EMBL/GenBank/DDBJ databases">
        <title>Draft genome sequence of Thalassolituus maritimus NBRC 116585.</title>
        <authorList>
            <person name="Miyakawa T."/>
            <person name="Kusuya Y."/>
            <person name="Miura T."/>
        </authorList>
    </citation>
    <scope>NUCLEOTIDE SEQUENCE [LARGE SCALE GENOMIC DNA]</scope>
    <source>
        <strain evidence="2 3">5NW40-0001</strain>
    </source>
</reference>
<dbReference type="EMBL" id="BAABWH010000002">
    <property type="protein sequence ID" value="GAA6144692.1"/>
    <property type="molecule type" value="Genomic_DNA"/>
</dbReference>
<evidence type="ECO:0000313" key="2">
    <source>
        <dbReference type="EMBL" id="GAA6144692.1"/>
    </source>
</evidence>
<organism evidence="2 3">
    <name type="scientific">Thalassolituus maritimus</name>
    <dbReference type="NCBI Taxonomy" id="484498"/>
    <lineage>
        <taxon>Bacteria</taxon>
        <taxon>Pseudomonadati</taxon>
        <taxon>Pseudomonadota</taxon>
        <taxon>Gammaproteobacteria</taxon>
        <taxon>Oceanospirillales</taxon>
        <taxon>Oceanospirillaceae</taxon>
        <taxon>Thalassolituus</taxon>
    </lineage>
</organism>
<evidence type="ECO:0000259" key="1">
    <source>
        <dbReference type="Pfam" id="PF18796"/>
    </source>
</evidence>